<comment type="catalytic activity">
    <reaction evidence="12">
        <text>8-oxo-dGTP + H2O = 8-oxo-dGMP + diphosphate + H(+)</text>
        <dbReference type="Rhea" id="RHEA:31575"/>
        <dbReference type="ChEBI" id="CHEBI:15377"/>
        <dbReference type="ChEBI" id="CHEBI:15378"/>
        <dbReference type="ChEBI" id="CHEBI:33019"/>
        <dbReference type="ChEBI" id="CHEBI:63224"/>
        <dbReference type="ChEBI" id="CHEBI:77896"/>
    </reaction>
    <physiologicalReaction direction="left-to-right" evidence="12">
        <dbReference type="Rhea" id="RHEA:31576"/>
    </physiologicalReaction>
</comment>
<comment type="catalytic activity">
    <reaction evidence="13">
        <text>2-oxo-ATP + H2O = 2-oxo-AMP + diphosphate + H(+)</text>
        <dbReference type="Rhea" id="RHEA:67392"/>
        <dbReference type="ChEBI" id="CHEBI:15377"/>
        <dbReference type="ChEBI" id="CHEBI:15378"/>
        <dbReference type="ChEBI" id="CHEBI:33019"/>
        <dbReference type="ChEBI" id="CHEBI:71395"/>
        <dbReference type="ChEBI" id="CHEBI:172878"/>
    </reaction>
    <physiologicalReaction direction="left-to-right" evidence="13">
        <dbReference type="Rhea" id="RHEA:67393"/>
    </physiologicalReaction>
</comment>
<evidence type="ECO:0000256" key="1">
    <source>
        <dbReference type="ARBA" id="ARBA00001946"/>
    </source>
</evidence>
<dbReference type="KEGG" id="meg:DKB62_03765"/>
<comment type="function">
    <text evidence="24">Oxidized purine nucleoside triphosphate hydrolase which is a prominent sanitizer of the oxidized nucleotide pool. Catalyzes the hydrolysis of 2-oxo-dATP (2-hydroxy-dATP) into 2-oxo-dAMP. Also has a significant hydrolase activity toward 2-oxo-ATP, 8-oxo-dGTP and 8-oxo-dATP. Through the hydrolysis of oxidized purine nucleoside triphosphates, prevents their incorporation into DNA and the subsequent transversions A:T to C:G and G:C to T:A. Also catalyzes the hydrolysis of methylated purine nucleoside triphosphate preventing their integration into DNA. Through this antimutagenic activity protects cells from oxidative stress.</text>
</comment>
<dbReference type="EC" id="3.6.1.56" evidence="14"/>
<dbReference type="EMBL" id="CP029462">
    <property type="protein sequence ID" value="AXL20754.1"/>
    <property type="molecule type" value="Genomic_DNA"/>
</dbReference>
<comment type="subunit">
    <text evidence="4">Monomer.</text>
</comment>
<reference evidence="27 28" key="1">
    <citation type="submission" date="2018-05" db="EMBL/GenBank/DDBJ databases">
        <title>Complete genome sequence of Megasphaera sp. AJH120T, isolated from the ceca of a chicken.</title>
        <authorList>
            <person name="Maki J."/>
            <person name="Looft T."/>
        </authorList>
    </citation>
    <scope>NUCLEOTIDE SEQUENCE [LARGE SCALE GENOMIC DNA]</scope>
    <source>
        <strain evidence="27 28">AJH120</strain>
    </source>
</reference>
<evidence type="ECO:0000256" key="20">
    <source>
        <dbReference type="ARBA" id="ARBA00032071"/>
    </source>
</evidence>
<comment type="similarity">
    <text evidence="3 25">Belongs to the Nudix hydrolase family.</text>
</comment>
<dbReference type="GO" id="GO:0008413">
    <property type="term" value="F:8-oxo-7,8-dihydroguanosine triphosphate pyrophosphatase activity"/>
    <property type="evidence" value="ECO:0007669"/>
    <property type="project" value="InterPro"/>
</dbReference>
<dbReference type="Pfam" id="PF00293">
    <property type="entry name" value="NUDIX"/>
    <property type="match status" value="1"/>
</dbReference>
<evidence type="ECO:0000256" key="24">
    <source>
        <dbReference type="ARBA" id="ARBA00053094"/>
    </source>
</evidence>
<keyword evidence="6" id="KW-0479">Metal-binding</keyword>
<comment type="catalytic activity">
    <reaction evidence="23">
        <text>N(6)-methyl-dATP + H2O = N(6)-methyl-dAMP + diphosphate + H(+)</text>
        <dbReference type="Rhea" id="RHEA:67604"/>
        <dbReference type="ChEBI" id="CHEBI:15377"/>
        <dbReference type="ChEBI" id="CHEBI:15378"/>
        <dbReference type="ChEBI" id="CHEBI:33019"/>
        <dbReference type="ChEBI" id="CHEBI:169976"/>
        <dbReference type="ChEBI" id="CHEBI:172872"/>
    </reaction>
    <physiologicalReaction direction="left-to-right" evidence="23">
        <dbReference type="Rhea" id="RHEA:67605"/>
    </physiologicalReaction>
</comment>
<protein>
    <recommendedName>
        <fullName evidence="15">Oxidized purine nucleoside triphosphate hydrolase</fullName>
        <ecNumber evidence="14">3.6.1.56</ecNumber>
    </recommendedName>
    <alternativeName>
        <fullName evidence="19">2-hydroxy-dATP diphosphatase</fullName>
    </alternativeName>
    <alternativeName>
        <fullName evidence="18">7,8-dihydro-8-oxoguanine triphosphatase</fullName>
    </alternativeName>
    <alternativeName>
        <fullName evidence="17">8-oxo-dGTPase</fullName>
    </alternativeName>
    <alternativeName>
        <fullName evidence="20">Methylated purine nucleoside triphosphate hydrolase</fullName>
    </alternativeName>
    <alternativeName>
        <fullName evidence="16">Nucleoside diphosphate-linked moiety X motif 1</fullName>
    </alternativeName>
</protein>
<keyword evidence="7 25" id="KW-0378">Hydrolase</keyword>
<evidence type="ECO:0000256" key="14">
    <source>
        <dbReference type="ARBA" id="ARBA00026103"/>
    </source>
</evidence>
<dbReference type="InterPro" id="IPR020476">
    <property type="entry name" value="Nudix_hydrolase"/>
</dbReference>
<evidence type="ECO:0000256" key="23">
    <source>
        <dbReference type="ARBA" id="ARBA00049032"/>
    </source>
</evidence>
<dbReference type="SUPFAM" id="SSF55811">
    <property type="entry name" value="Nudix"/>
    <property type="match status" value="1"/>
</dbReference>
<dbReference type="GO" id="GO:0046872">
    <property type="term" value="F:metal ion binding"/>
    <property type="evidence" value="ECO:0007669"/>
    <property type="project" value="UniProtKB-KW"/>
</dbReference>
<evidence type="ECO:0000256" key="3">
    <source>
        <dbReference type="ARBA" id="ARBA00005582"/>
    </source>
</evidence>
<evidence type="ECO:0000256" key="25">
    <source>
        <dbReference type="RuleBase" id="RU003476"/>
    </source>
</evidence>
<dbReference type="InterPro" id="IPR000086">
    <property type="entry name" value="NUDIX_hydrolase_dom"/>
</dbReference>
<comment type="catalytic activity">
    <reaction evidence="11">
        <text>2-oxo-dATP + H2O = 2-oxo-dAMP + diphosphate + H(+)</text>
        <dbReference type="Rhea" id="RHEA:31583"/>
        <dbReference type="ChEBI" id="CHEBI:15377"/>
        <dbReference type="ChEBI" id="CHEBI:15378"/>
        <dbReference type="ChEBI" id="CHEBI:33019"/>
        <dbReference type="ChEBI" id="CHEBI:63212"/>
        <dbReference type="ChEBI" id="CHEBI:77897"/>
        <dbReference type="EC" id="3.6.1.56"/>
    </reaction>
    <physiologicalReaction direction="left-to-right" evidence="11">
        <dbReference type="Rhea" id="RHEA:31584"/>
    </physiologicalReaction>
</comment>
<evidence type="ECO:0000256" key="17">
    <source>
        <dbReference type="ARBA" id="ARBA00030634"/>
    </source>
</evidence>
<sequence>MRDTTLCFPVDAAGRILLGRKKRGFGVSKWNGFGGKLEKGETFRQCAVRELWEETGLQAKGEDLELVGLLDFRFLAAPELNHLGYVYFVRSYEGIITETEEMEPKWFSAESLPYEQMWKGDKTWIPLLLTGKRIKGTVTFAEDNDTVYSIDIHNVDSLSD</sequence>
<evidence type="ECO:0000256" key="13">
    <source>
        <dbReference type="ARBA" id="ARBA00024596"/>
    </source>
</evidence>
<dbReference type="OrthoDB" id="9804563at2"/>
<dbReference type="GO" id="GO:0003723">
    <property type="term" value="F:RNA binding"/>
    <property type="evidence" value="ECO:0007669"/>
    <property type="project" value="UniProtKB-KW"/>
</dbReference>
<organism evidence="27 28">
    <name type="scientific">Megasphaera stantonii</name>
    <dbReference type="NCBI Taxonomy" id="2144175"/>
    <lineage>
        <taxon>Bacteria</taxon>
        <taxon>Bacillati</taxon>
        <taxon>Bacillota</taxon>
        <taxon>Negativicutes</taxon>
        <taxon>Veillonellales</taxon>
        <taxon>Veillonellaceae</taxon>
        <taxon>Megasphaera</taxon>
    </lineage>
</organism>
<gene>
    <name evidence="27" type="ORF">DKB62_03765</name>
</gene>
<dbReference type="InterPro" id="IPR003563">
    <property type="entry name" value="8ODP"/>
</dbReference>
<evidence type="ECO:0000256" key="12">
    <source>
        <dbReference type="ARBA" id="ARBA00024486"/>
    </source>
</evidence>
<evidence type="ECO:0000256" key="15">
    <source>
        <dbReference type="ARBA" id="ARBA00026218"/>
    </source>
</evidence>
<dbReference type="InterPro" id="IPR020084">
    <property type="entry name" value="NUDIX_hydrolase_CS"/>
</dbReference>
<evidence type="ECO:0000256" key="4">
    <source>
        <dbReference type="ARBA" id="ARBA00011245"/>
    </source>
</evidence>
<dbReference type="GO" id="GO:0042262">
    <property type="term" value="P:DNA protection"/>
    <property type="evidence" value="ECO:0007669"/>
    <property type="project" value="InterPro"/>
</dbReference>
<dbReference type="PROSITE" id="PS51462">
    <property type="entry name" value="NUDIX"/>
    <property type="match status" value="1"/>
</dbReference>
<comment type="catalytic activity">
    <reaction evidence="22">
        <text>O(6)-methyl-dGTP + H2O = O(6)-methyl-dGMP + diphosphate + H(+)</text>
        <dbReference type="Rhea" id="RHEA:67600"/>
        <dbReference type="ChEBI" id="CHEBI:15377"/>
        <dbReference type="ChEBI" id="CHEBI:15378"/>
        <dbReference type="ChEBI" id="CHEBI:33019"/>
        <dbReference type="ChEBI" id="CHEBI:169974"/>
        <dbReference type="ChEBI" id="CHEBI:169975"/>
    </reaction>
    <physiologicalReaction direction="left-to-right" evidence="22">
        <dbReference type="Rhea" id="RHEA:67601"/>
    </physiologicalReaction>
</comment>
<evidence type="ECO:0000256" key="8">
    <source>
        <dbReference type="ARBA" id="ARBA00022842"/>
    </source>
</evidence>
<dbReference type="RefSeq" id="WP_107195750.1">
    <property type="nucleotide sequence ID" value="NZ_CP029462.1"/>
</dbReference>
<dbReference type="GO" id="GO:0005737">
    <property type="term" value="C:cytoplasm"/>
    <property type="evidence" value="ECO:0007669"/>
    <property type="project" value="UniProtKB-SubCell"/>
</dbReference>
<dbReference type="InterPro" id="IPR015797">
    <property type="entry name" value="NUDIX_hydrolase-like_dom_sf"/>
</dbReference>
<evidence type="ECO:0000256" key="21">
    <source>
        <dbReference type="ARBA" id="ARBA00048002"/>
    </source>
</evidence>
<name>A0A346AY11_9FIRM</name>
<dbReference type="GO" id="GO:0008828">
    <property type="term" value="F:dATP diphosphatase activity"/>
    <property type="evidence" value="ECO:0007669"/>
    <property type="project" value="UniProtKB-EC"/>
</dbReference>
<dbReference type="PANTHER" id="PTHR43758:SF2">
    <property type="entry name" value="OXIDIZED PURINE NUCLEOSIDE TRIPHOSPHATE HYDROLASE"/>
    <property type="match status" value="1"/>
</dbReference>
<evidence type="ECO:0000256" key="9">
    <source>
        <dbReference type="ARBA" id="ARBA00022884"/>
    </source>
</evidence>
<evidence type="ECO:0000256" key="5">
    <source>
        <dbReference type="ARBA" id="ARBA00022490"/>
    </source>
</evidence>
<evidence type="ECO:0000313" key="28">
    <source>
        <dbReference type="Proteomes" id="UP000254337"/>
    </source>
</evidence>
<evidence type="ECO:0000313" key="27">
    <source>
        <dbReference type="EMBL" id="AXL20754.1"/>
    </source>
</evidence>
<dbReference type="PRINTS" id="PR00502">
    <property type="entry name" value="NUDIXFAMILY"/>
</dbReference>
<evidence type="ECO:0000256" key="2">
    <source>
        <dbReference type="ARBA" id="ARBA00004496"/>
    </source>
</evidence>
<comment type="cofactor">
    <cofactor evidence="1">
        <name>Mg(2+)</name>
        <dbReference type="ChEBI" id="CHEBI:18420"/>
    </cofactor>
</comment>
<feature type="domain" description="Nudix hydrolase" evidence="26">
    <location>
        <begin position="1"/>
        <end position="130"/>
    </location>
</feature>
<dbReference type="PRINTS" id="PR01403">
    <property type="entry name" value="8OXTPHPHTASE"/>
</dbReference>
<keyword evidence="5" id="KW-0963">Cytoplasm</keyword>
<comment type="catalytic activity">
    <reaction evidence="21">
        <text>N(6)-methyl-ATP + H2O = N(6)-methyl-AMP + diphosphate + H(+)</text>
        <dbReference type="Rhea" id="RHEA:67608"/>
        <dbReference type="ChEBI" id="CHEBI:15377"/>
        <dbReference type="ChEBI" id="CHEBI:15378"/>
        <dbReference type="ChEBI" id="CHEBI:33019"/>
        <dbReference type="ChEBI" id="CHEBI:144842"/>
        <dbReference type="ChEBI" id="CHEBI:172873"/>
    </reaction>
    <physiologicalReaction direction="left-to-right" evidence="21">
        <dbReference type="Rhea" id="RHEA:67609"/>
    </physiologicalReaction>
</comment>
<dbReference type="PROSITE" id="PS00893">
    <property type="entry name" value="NUDIX_BOX"/>
    <property type="match status" value="1"/>
</dbReference>
<accession>A0A346AY11</accession>
<evidence type="ECO:0000256" key="7">
    <source>
        <dbReference type="ARBA" id="ARBA00022801"/>
    </source>
</evidence>
<keyword evidence="28" id="KW-1185">Reference proteome</keyword>
<comment type="catalytic activity">
    <reaction evidence="10">
        <text>8-oxo-dATP + H2O = 8-oxo-dAMP + diphosphate + H(+)</text>
        <dbReference type="Rhea" id="RHEA:65396"/>
        <dbReference type="ChEBI" id="CHEBI:15377"/>
        <dbReference type="ChEBI" id="CHEBI:15378"/>
        <dbReference type="ChEBI" id="CHEBI:33019"/>
        <dbReference type="ChEBI" id="CHEBI:71361"/>
        <dbReference type="ChEBI" id="CHEBI:172871"/>
    </reaction>
    <physiologicalReaction direction="left-to-right" evidence="10">
        <dbReference type="Rhea" id="RHEA:65397"/>
    </physiologicalReaction>
</comment>
<dbReference type="CDD" id="cd03427">
    <property type="entry name" value="NUDIX_MTH1_Nudt1"/>
    <property type="match status" value="1"/>
</dbReference>
<keyword evidence="8" id="KW-0460">Magnesium</keyword>
<comment type="subcellular location">
    <subcellularLocation>
        <location evidence="2">Cytoplasm</location>
    </subcellularLocation>
</comment>
<evidence type="ECO:0000256" key="18">
    <source>
        <dbReference type="ARBA" id="ARBA00030682"/>
    </source>
</evidence>
<dbReference type="Gene3D" id="3.90.79.10">
    <property type="entry name" value="Nucleoside Triphosphate Pyrophosphohydrolase"/>
    <property type="match status" value="1"/>
</dbReference>
<proteinExistence type="inferred from homology"/>
<evidence type="ECO:0000256" key="16">
    <source>
        <dbReference type="ARBA" id="ARBA00029673"/>
    </source>
</evidence>
<dbReference type="Proteomes" id="UP000254337">
    <property type="component" value="Chromosome"/>
</dbReference>
<evidence type="ECO:0000256" key="10">
    <source>
        <dbReference type="ARBA" id="ARBA00024448"/>
    </source>
</evidence>
<dbReference type="PANTHER" id="PTHR43758">
    <property type="entry name" value="7,8-DIHYDRO-8-OXOGUANINE TRIPHOSPHATASE"/>
    <property type="match status" value="1"/>
</dbReference>
<evidence type="ECO:0000256" key="6">
    <source>
        <dbReference type="ARBA" id="ARBA00022723"/>
    </source>
</evidence>
<dbReference type="AlphaFoldDB" id="A0A346AY11"/>
<evidence type="ECO:0000256" key="19">
    <source>
        <dbReference type="ARBA" id="ARBA00031927"/>
    </source>
</evidence>
<evidence type="ECO:0000256" key="22">
    <source>
        <dbReference type="ARBA" id="ARBA00048894"/>
    </source>
</evidence>
<evidence type="ECO:0000256" key="11">
    <source>
        <dbReference type="ARBA" id="ARBA00024459"/>
    </source>
</evidence>
<keyword evidence="9" id="KW-0694">RNA-binding</keyword>
<evidence type="ECO:0000259" key="26">
    <source>
        <dbReference type="PROSITE" id="PS51462"/>
    </source>
</evidence>